<dbReference type="Proteomes" id="UP001276659">
    <property type="component" value="Unassembled WGS sequence"/>
</dbReference>
<dbReference type="AlphaFoldDB" id="A0AAE0DHC2"/>
<feature type="compositionally biased region" description="Acidic residues" evidence="1">
    <location>
        <begin position="43"/>
        <end position="62"/>
    </location>
</feature>
<sequence>MNRTGVFKNEARMGWKTPGDVAMEAEEDASSESSEPDTLASDSEYDSNSDEWEESEEEDDNSDVLSEAAFHGRSYWVDIFGNRDYDVDAYTFYRHQYPSREADDEADVDENHEEIAGEVDGSL</sequence>
<accession>A0AAE0DHC2</accession>
<gene>
    <name evidence="2" type="ORF">OEA41_008638</name>
</gene>
<proteinExistence type="predicted"/>
<evidence type="ECO:0000313" key="3">
    <source>
        <dbReference type="Proteomes" id="UP001276659"/>
    </source>
</evidence>
<feature type="region of interest" description="Disordered" evidence="1">
    <location>
        <begin position="99"/>
        <end position="123"/>
    </location>
</feature>
<evidence type="ECO:0000256" key="1">
    <source>
        <dbReference type="SAM" id="MobiDB-lite"/>
    </source>
</evidence>
<comment type="caution">
    <text evidence="2">The sequence shown here is derived from an EMBL/GenBank/DDBJ whole genome shotgun (WGS) entry which is preliminary data.</text>
</comment>
<protein>
    <submittedName>
        <fullName evidence="2">Uncharacterized protein</fullName>
    </submittedName>
</protein>
<name>A0AAE0DHC2_9LECA</name>
<keyword evidence="3" id="KW-1185">Reference proteome</keyword>
<feature type="compositionally biased region" description="Acidic residues" evidence="1">
    <location>
        <begin position="102"/>
        <end position="112"/>
    </location>
</feature>
<dbReference type="EMBL" id="JASNWA010000009">
    <property type="protein sequence ID" value="KAK3169255.1"/>
    <property type="molecule type" value="Genomic_DNA"/>
</dbReference>
<feature type="region of interest" description="Disordered" evidence="1">
    <location>
        <begin position="1"/>
        <end position="66"/>
    </location>
</feature>
<organism evidence="2 3">
    <name type="scientific">Lepraria neglecta</name>
    <dbReference type="NCBI Taxonomy" id="209136"/>
    <lineage>
        <taxon>Eukaryota</taxon>
        <taxon>Fungi</taxon>
        <taxon>Dikarya</taxon>
        <taxon>Ascomycota</taxon>
        <taxon>Pezizomycotina</taxon>
        <taxon>Lecanoromycetes</taxon>
        <taxon>OSLEUM clade</taxon>
        <taxon>Lecanoromycetidae</taxon>
        <taxon>Lecanorales</taxon>
        <taxon>Lecanorineae</taxon>
        <taxon>Stereocaulaceae</taxon>
        <taxon>Lepraria</taxon>
    </lineage>
</organism>
<evidence type="ECO:0000313" key="2">
    <source>
        <dbReference type="EMBL" id="KAK3169255.1"/>
    </source>
</evidence>
<reference evidence="2" key="1">
    <citation type="submission" date="2022-11" db="EMBL/GenBank/DDBJ databases">
        <title>Chromosomal genome sequence assembly and mating type (MAT) locus characterization of the leprose asexual lichenized fungus Lepraria neglecta (Nyl.) Erichsen.</title>
        <authorList>
            <person name="Allen J.L."/>
            <person name="Pfeffer B."/>
        </authorList>
    </citation>
    <scope>NUCLEOTIDE SEQUENCE</scope>
    <source>
        <strain evidence="2">Allen 5258</strain>
    </source>
</reference>